<evidence type="ECO:0000313" key="2">
    <source>
        <dbReference type="Proteomes" id="UP000663421"/>
    </source>
</evidence>
<proteinExistence type="predicted"/>
<protein>
    <submittedName>
        <fullName evidence="1">Uncharacterized protein</fullName>
    </submittedName>
</protein>
<keyword evidence="2" id="KW-1185">Reference proteome</keyword>
<sequence>MRDQDGAGAAGTNADHLARLVDLDRDRTAYDPTVSGQMFLLSARRRPPTGAFGVRSGAIGVPYGAC</sequence>
<dbReference type="EMBL" id="CP065050">
    <property type="protein sequence ID" value="QPI55093.1"/>
    <property type="molecule type" value="Genomic_DNA"/>
</dbReference>
<evidence type="ECO:0000313" key="1">
    <source>
        <dbReference type="EMBL" id="QPI55093.1"/>
    </source>
</evidence>
<reference evidence="1 2" key="1">
    <citation type="submission" date="2020-11" db="EMBL/GenBank/DDBJ databases">
        <title>Complete genome sequence unveiled secondary metabolic potentials in Streptomyces solisilvae HNM0141.</title>
        <authorList>
            <person name="Huang X."/>
        </authorList>
    </citation>
    <scope>NUCLEOTIDE SEQUENCE [LARGE SCALE GENOMIC DNA]</scope>
    <source>
        <strain evidence="1 2">HNM0141</strain>
    </source>
</reference>
<gene>
    <name evidence="1" type="ORF">I1A49_09230</name>
</gene>
<dbReference type="Proteomes" id="UP000663421">
    <property type="component" value="Chromosome"/>
</dbReference>
<organism evidence="1 2">
    <name type="scientific">Streptomyces malaysiensis</name>
    <dbReference type="NCBI Taxonomy" id="92644"/>
    <lineage>
        <taxon>Bacteria</taxon>
        <taxon>Bacillati</taxon>
        <taxon>Actinomycetota</taxon>
        <taxon>Actinomycetes</taxon>
        <taxon>Kitasatosporales</taxon>
        <taxon>Streptomycetaceae</taxon>
        <taxon>Streptomyces</taxon>
        <taxon>Streptomyces violaceusniger group</taxon>
    </lineage>
</organism>
<accession>A0ABX6W0R4</accession>
<name>A0ABX6W0R4_STRMQ</name>